<feature type="compositionally biased region" description="Low complexity" evidence="1">
    <location>
        <begin position="1"/>
        <end position="16"/>
    </location>
</feature>
<evidence type="ECO:0000256" key="1">
    <source>
        <dbReference type="SAM" id="MobiDB-lite"/>
    </source>
</evidence>
<organism evidence="2 3">
    <name type="scientific">Mycobacterium tuberculosis</name>
    <dbReference type="NCBI Taxonomy" id="1773"/>
    <lineage>
        <taxon>Bacteria</taxon>
        <taxon>Bacillati</taxon>
        <taxon>Actinomycetota</taxon>
        <taxon>Actinomycetes</taxon>
        <taxon>Mycobacteriales</taxon>
        <taxon>Mycobacteriaceae</taxon>
        <taxon>Mycobacterium</taxon>
        <taxon>Mycobacterium tuberculosis complex</taxon>
    </lineage>
</organism>
<gene>
    <name evidence="2" type="ORF">ERS007739_04374</name>
</gene>
<proteinExistence type="predicted"/>
<reference evidence="3" key="1">
    <citation type="submission" date="2015-03" db="EMBL/GenBank/DDBJ databases">
        <authorList>
            <consortium name="Pathogen Informatics"/>
        </authorList>
    </citation>
    <scope>NUCLEOTIDE SEQUENCE [LARGE SCALE GENOMIC DNA]</scope>
    <source>
        <strain evidence="3">N09902308</strain>
    </source>
</reference>
<evidence type="ECO:0000313" key="3">
    <source>
        <dbReference type="Proteomes" id="UP000039021"/>
    </source>
</evidence>
<feature type="region of interest" description="Disordered" evidence="1">
    <location>
        <begin position="1"/>
        <end position="49"/>
    </location>
</feature>
<evidence type="ECO:0000313" key="2">
    <source>
        <dbReference type="EMBL" id="CPA11366.1"/>
    </source>
</evidence>
<feature type="compositionally biased region" description="Polar residues" evidence="1">
    <location>
        <begin position="17"/>
        <end position="27"/>
    </location>
</feature>
<accession>A0A916LEQ1</accession>
<dbReference type="AlphaFoldDB" id="A0A916LEQ1"/>
<protein>
    <submittedName>
        <fullName evidence="2">Uncharacterized protein</fullName>
    </submittedName>
</protein>
<dbReference type="EMBL" id="CSBK01002693">
    <property type="protein sequence ID" value="CPA11366.1"/>
    <property type="molecule type" value="Genomic_DNA"/>
</dbReference>
<dbReference type="Proteomes" id="UP000039021">
    <property type="component" value="Unassembled WGS sequence"/>
</dbReference>
<feature type="compositionally biased region" description="Polar residues" evidence="1">
    <location>
        <begin position="36"/>
        <end position="49"/>
    </location>
</feature>
<sequence>MSRRPSTPRSSRISTICQAGSSPTVVPSSGMGPAPSVNSADSNIITSSA</sequence>
<name>A0A916LEQ1_MYCTX</name>
<comment type="caution">
    <text evidence="2">The sequence shown here is derived from an EMBL/GenBank/DDBJ whole genome shotgun (WGS) entry which is preliminary data.</text>
</comment>